<dbReference type="AlphaFoldDB" id="A0A0M0JTB6"/>
<organism evidence="3 4">
    <name type="scientific">Chrysochromulina tobinii</name>
    <dbReference type="NCBI Taxonomy" id="1460289"/>
    <lineage>
        <taxon>Eukaryota</taxon>
        <taxon>Haptista</taxon>
        <taxon>Haptophyta</taxon>
        <taxon>Prymnesiophyceae</taxon>
        <taxon>Prymnesiales</taxon>
        <taxon>Chrysochromulinaceae</taxon>
        <taxon>Chrysochromulina</taxon>
    </lineage>
</organism>
<reference evidence="4" key="1">
    <citation type="journal article" date="2015" name="PLoS Genet.">
        <title>Genome Sequence and Transcriptome Analyses of Chrysochromulina tobin: Metabolic Tools for Enhanced Algal Fitness in the Prominent Order Prymnesiales (Haptophyceae).</title>
        <authorList>
            <person name="Hovde B.T."/>
            <person name="Deodato C.R."/>
            <person name="Hunsperger H.M."/>
            <person name="Ryken S.A."/>
            <person name="Yost W."/>
            <person name="Jha R.K."/>
            <person name="Patterson J."/>
            <person name="Monnat R.J. Jr."/>
            <person name="Barlow S.B."/>
            <person name="Starkenburg S.R."/>
            <person name="Cattolico R.A."/>
        </authorList>
    </citation>
    <scope>NUCLEOTIDE SEQUENCE</scope>
    <source>
        <strain evidence="4">CCMP291</strain>
    </source>
</reference>
<keyword evidence="1" id="KW-0732">Signal</keyword>
<evidence type="ECO:0000256" key="1">
    <source>
        <dbReference type="SAM" id="SignalP"/>
    </source>
</evidence>
<feature type="chain" id="PRO_5005602190" description="Endonuclease/exonuclease/phosphatase domain-containing protein" evidence="1">
    <location>
        <begin position="23"/>
        <end position="784"/>
    </location>
</feature>
<accession>A0A0M0JTB6</accession>
<feature type="signal peptide" evidence="1">
    <location>
        <begin position="1"/>
        <end position="22"/>
    </location>
</feature>
<feature type="non-terminal residue" evidence="3">
    <location>
        <position position="784"/>
    </location>
</feature>
<evidence type="ECO:0000313" key="4">
    <source>
        <dbReference type="Proteomes" id="UP000037460"/>
    </source>
</evidence>
<protein>
    <recommendedName>
        <fullName evidence="2">Endonuclease/exonuclease/phosphatase domain-containing protein</fullName>
    </recommendedName>
</protein>
<feature type="domain" description="Endonuclease/exonuclease/phosphatase" evidence="2">
    <location>
        <begin position="58"/>
        <end position="292"/>
    </location>
</feature>
<comment type="caution">
    <text evidence="3">The sequence shown here is derived from an EMBL/GenBank/DDBJ whole genome shotgun (WGS) entry which is preliminary data.</text>
</comment>
<dbReference type="Proteomes" id="UP000037460">
    <property type="component" value="Unassembled WGS sequence"/>
</dbReference>
<dbReference type="SUPFAM" id="SSF56219">
    <property type="entry name" value="DNase I-like"/>
    <property type="match status" value="1"/>
</dbReference>
<proteinExistence type="predicted"/>
<sequence length="784" mass="85173">MIPPTPVPILWVESLLLWNAAGWWSGDSEGGPDGQQATAASRYDVLDPLLRGPDAPTYIVLNEVSGSSRDSEHPRGLRAWLGKAGYGHQFYPGGSTTSQRSNGSSGATGGLLLAWLKCETTPCGKPEVDPVSMTIMVDFKHRRHAAASPPMRLVAAYGTQQRNGKSKALKTIIRHAMQSRGCLAAGDLNVTPDASWRCSRRRATAADDEFEAITGGGEAGDGTSMVGIVDLGLNHAQGQFSRAHWTDRLADGSPKGTATLDHVLVSGLERGSWTRRAVWHAFGDGGRLVSDHMLIIVERAPRCAPPDDSGVHRLPRYLVSKWKPHQVAAFTASFDLGLTQLRAGQWRPDSEGERQTLGRGADAIVQLVALLNAASAAAVVATRGDPLRDRLRRADAARAAAVVSRLLRDVSYYSQQLGKLERRADRPIWQGVADAAAGGGRDAIIAAMRRPTQHDDTHGGIQGLYRADKQFVERAGVRAPGEWITEPAAVRAEAGEIYRSIDDSNYGAGSNDARIFGFHAAMCPPPYSELPGKDGREWRLPDECEYADFVKILAKMHPDKATSLDRVSKEMLELLPDALRRPFYVAAMGVATPDAQGARHKPDYWARVPVKLLNKKVPSPVVSKKRDIGLTSQLLKLQAGLYMPAYAAVMDRLPGNFGWTPGVSARGAAICGGLVLDHAHLLSHLLVVVYGDIQRFFPSMDRGFVLISEQWRGLPRDVREATLALYDDACFLYETEHGLADGAPRHGGGFDFTRLRSKCGYFQGCMLSTEKAKIFMASLVEAID</sequence>
<gene>
    <name evidence="3" type="ORF">Ctob_015874</name>
</gene>
<dbReference type="InterPro" id="IPR005135">
    <property type="entry name" value="Endo/exonuclease/phosphatase"/>
</dbReference>
<evidence type="ECO:0000259" key="2">
    <source>
        <dbReference type="Pfam" id="PF03372"/>
    </source>
</evidence>
<dbReference type="Pfam" id="PF03372">
    <property type="entry name" value="Exo_endo_phos"/>
    <property type="match status" value="1"/>
</dbReference>
<dbReference type="InterPro" id="IPR036691">
    <property type="entry name" value="Endo/exonu/phosph_ase_sf"/>
</dbReference>
<evidence type="ECO:0000313" key="3">
    <source>
        <dbReference type="EMBL" id="KOO29413.1"/>
    </source>
</evidence>
<name>A0A0M0JTB6_9EUKA</name>
<dbReference type="EMBL" id="JWZX01002419">
    <property type="protein sequence ID" value="KOO29413.1"/>
    <property type="molecule type" value="Genomic_DNA"/>
</dbReference>
<keyword evidence="4" id="KW-1185">Reference proteome</keyword>
<dbReference type="GO" id="GO:0003824">
    <property type="term" value="F:catalytic activity"/>
    <property type="evidence" value="ECO:0007669"/>
    <property type="project" value="InterPro"/>
</dbReference>
<dbReference type="Gene3D" id="3.60.10.10">
    <property type="entry name" value="Endonuclease/exonuclease/phosphatase"/>
    <property type="match status" value="1"/>
</dbReference>